<protein>
    <submittedName>
        <fullName evidence="2">Putative MarR-family transcriptional regulator</fullName>
    </submittedName>
</protein>
<name>D9W6G4_9ACTN</name>
<dbReference type="InterPro" id="IPR036388">
    <property type="entry name" value="WH-like_DNA-bd_sf"/>
</dbReference>
<dbReference type="EMBL" id="GG657754">
    <property type="protein sequence ID" value="EFL22495.1"/>
    <property type="molecule type" value="Genomic_DNA"/>
</dbReference>
<dbReference type="SMART" id="SM00347">
    <property type="entry name" value="HTH_MARR"/>
    <property type="match status" value="1"/>
</dbReference>
<dbReference type="GO" id="GO:0006950">
    <property type="term" value="P:response to stress"/>
    <property type="evidence" value="ECO:0007669"/>
    <property type="project" value="TreeGrafter"/>
</dbReference>
<dbReference type="InterPro" id="IPR036390">
    <property type="entry name" value="WH_DNA-bd_sf"/>
</dbReference>
<dbReference type="GO" id="GO:0003700">
    <property type="term" value="F:DNA-binding transcription factor activity"/>
    <property type="evidence" value="ECO:0007669"/>
    <property type="project" value="InterPro"/>
</dbReference>
<feature type="domain" description="HTH marR-type" evidence="1">
    <location>
        <begin position="7"/>
        <end position="144"/>
    </location>
</feature>
<dbReference type="PANTHER" id="PTHR33164:SF57">
    <property type="entry name" value="MARR-FAMILY TRANSCRIPTIONAL REGULATOR"/>
    <property type="match status" value="1"/>
</dbReference>
<proteinExistence type="predicted"/>
<evidence type="ECO:0000313" key="2">
    <source>
        <dbReference type="EMBL" id="EFL22495.1"/>
    </source>
</evidence>
<dbReference type="STRING" id="457427.SSOG_02207"/>
<dbReference type="Proteomes" id="UP000003963">
    <property type="component" value="Unassembled WGS sequence"/>
</dbReference>
<dbReference type="InterPro" id="IPR000835">
    <property type="entry name" value="HTH_MarR-typ"/>
</dbReference>
<organism evidence="2 3">
    <name type="scientific">Streptomyces himastatinicus ATCC 53653</name>
    <dbReference type="NCBI Taxonomy" id="457427"/>
    <lineage>
        <taxon>Bacteria</taxon>
        <taxon>Bacillati</taxon>
        <taxon>Actinomycetota</taxon>
        <taxon>Actinomycetes</taxon>
        <taxon>Kitasatosporales</taxon>
        <taxon>Streptomycetaceae</taxon>
        <taxon>Streptomyces</taxon>
        <taxon>Streptomyces violaceusniger group</taxon>
    </lineage>
</organism>
<dbReference type="InterPro" id="IPR039422">
    <property type="entry name" value="MarR/SlyA-like"/>
</dbReference>
<evidence type="ECO:0000259" key="1">
    <source>
        <dbReference type="PROSITE" id="PS50995"/>
    </source>
</evidence>
<dbReference type="SUPFAM" id="SSF46785">
    <property type="entry name" value="Winged helix' DNA-binding domain"/>
    <property type="match status" value="1"/>
</dbReference>
<accession>D9W6G4</accession>
<dbReference type="Gene3D" id="1.10.10.10">
    <property type="entry name" value="Winged helix-like DNA-binding domain superfamily/Winged helix DNA-binding domain"/>
    <property type="match status" value="1"/>
</dbReference>
<keyword evidence="3" id="KW-1185">Reference proteome</keyword>
<sequence length="159" mass="17458">MHDDDLLAELLPRLTQLSNVLNRGRMYEQAAAAAGISLERPAMAVLGVLKTAGKPLRIGEIADRMQVAGPHATRQVQGLEQRGLVHRIADPDDQRARLIDLTPEGTSTADRYMRTVLGWFTGALAHWPDEDRRDLGRLLGRMVDDLTAHLKALDGPGLP</sequence>
<dbReference type="Pfam" id="PF12802">
    <property type="entry name" value="MarR_2"/>
    <property type="match status" value="1"/>
</dbReference>
<dbReference type="PANTHER" id="PTHR33164">
    <property type="entry name" value="TRANSCRIPTIONAL REGULATOR, MARR FAMILY"/>
    <property type="match status" value="1"/>
</dbReference>
<dbReference type="OrthoDB" id="4485201at2"/>
<dbReference type="PRINTS" id="PR00598">
    <property type="entry name" value="HTHMARR"/>
</dbReference>
<reference evidence="2 3" key="1">
    <citation type="submission" date="2009-02" db="EMBL/GenBank/DDBJ databases">
        <title>Annotation of Streptomyces hygroscopicus strain ATCC 53653.</title>
        <authorList>
            <consortium name="The Broad Institute Genome Sequencing Platform"/>
            <consortium name="Broad Institute Microbial Sequencing Center"/>
            <person name="Fischbach M."/>
            <person name="Godfrey P."/>
            <person name="Ward D."/>
            <person name="Young S."/>
            <person name="Zeng Q."/>
            <person name="Koehrsen M."/>
            <person name="Alvarado L."/>
            <person name="Berlin A.M."/>
            <person name="Bochicchio J."/>
            <person name="Borenstein D."/>
            <person name="Chapman S.B."/>
            <person name="Chen Z."/>
            <person name="Engels R."/>
            <person name="Freedman E."/>
            <person name="Gellesch M."/>
            <person name="Goldberg J."/>
            <person name="Griggs A."/>
            <person name="Gujja S."/>
            <person name="Heilman E.R."/>
            <person name="Heiman D.I."/>
            <person name="Hepburn T.A."/>
            <person name="Howarth C."/>
            <person name="Jen D."/>
            <person name="Larson L."/>
            <person name="Lewis B."/>
            <person name="Mehta T."/>
            <person name="Park D."/>
            <person name="Pearson M."/>
            <person name="Richards J."/>
            <person name="Roberts A."/>
            <person name="Saif S."/>
            <person name="Shea T.D."/>
            <person name="Shenoy N."/>
            <person name="Sisk P."/>
            <person name="Stolte C."/>
            <person name="Sykes S.N."/>
            <person name="Thomson T."/>
            <person name="Walk T."/>
            <person name="White J."/>
            <person name="Yandava C."/>
            <person name="Straight P."/>
            <person name="Clardy J."/>
            <person name="Hung D."/>
            <person name="Kolter R."/>
            <person name="Mekalanos J."/>
            <person name="Walker S."/>
            <person name="Walsh C.T."/>
            <person name="Wieland-Brown L.C."/>
            <person name="Haas B."/>
            <person name="Nusbaum C."/>
            <person name="Birren B."/>
        </authorList>
    </citation>
    <scope>NUCLEOTIDE SEQUENCE [LARGE SCALE GENOMIC DNA]</scope>
    <source>
        <strain evidence="2 3">ATCC 53653</strain>
    </source>
</reference>
<dbReference type="HOGENOM" id="CLU_083287_15_0_11"/>
<dbReference type="PROSITE" id="PS50995">
    <property type="entry name" value="HTH_MARR_2"/>
    <property type="match status" value="1"/>
</dbReference>
<evidence type="ECO:0000313" key="3">
    <source>
        <dbReference type="Proteomes" id="UP000003963"/>
    </source>
</evidence>
<dbReference type="AlphaFoldDB" id="D9W6G4"/>
<gene>
    <name evidence="2" type="ORF">SSOG_02207</name>
</gene>
<dbReference type="RefSeq" id="WP_009714316.1">
    <property type="nucleotide sequence ID" value="NZ_GG657754.1"/>
</dbReference>